<reference evidence="3 4" key="1">
    <citation type="submission" date="2016-03" db="EMBL/GenBank/DDBJ databases">
        <title>Pediococcus and Lactobacillus from brewery environment - whole genome sequencing and assembly.</title>
        <authorList>
            <person name="Behr J."/>
            <person name="Geissler A.J."/>
            <person name="Vogel R.F."/>
        </authorList>
    </citation>
    <scope>NUCLEOTIDE SEQUENCE [LARGE SCALE GENOMIC DNA]</scope>
    <source>
        <strain evidence="3 4">TMW 1.1995</strain>
    </source>
</reference>
<protein>
    <submittedName>
        <fullName evidence="3">DNA replication protein</fullName>
    </submittedName>
</protein>
<organism evidence="3 4">
    <name type="scientific">Secundilactobacillus paracollinoides</name>
    <dbReference type="NCBI Taxonomy" id="240427"/>
    <lineage>
        <taxon>Bacteria</taxon>
        <taxon>Bacillati</taxon>
        <taxon>Bacillota</taxon>
        <taxon>Bacilli</taxon>
        <taxon>Lactobacillales</taxon>
        <taxon>Lactobacillaceae</taxon>
        <taxon>Secundilactobacillus</taxon>
    </lineage>
</organism>
<sequence>MNDKINHLIQALDYVDHGFSIYPLVENTKVPIKGTHGFNSASNDLVTIRNWYNEHAYNIGLKLTDKNIFVVDMDVGHESGFNGIASYQQLYKKHHFQPLPKDSYIERTPSGGLHWFLSYPKGSPVKTVQSAFGKDTGIDIITRGVPVYPTMVNNKRYQPIDGRTLADVKPAPKWLVDMLAGQKVNSASEHAYTTRQKKYTGRLLDEMVTGTTQGNRNAWLTKIAGRMFGVGADPKTVYNMLSVINDSFVDPALPSKEVNVIFQSILKRESKGVH</sequence>
<dbReference type="EMBL" id="CP014924">
    <property type="protein sequence ID" value="ANZ66512.1"/>
    <property type="molecule type" value="Genomic_DNA"/>
</dbReference>
<accession>A0A1B2IWW2</accession>
<dbReference type="OrthoDB" id="2303110at2"/>
<dbReference type="InterPro" id="IPR015330">
    <property type="entry name" value="DNA_primase/pol_bifunc_N"/>
</dbReference>
<dbReference type="InterPro" id="IPR014820">
    <property type="entry name" value="PriCT_1"/>
</dbReference>
<feature type="domain" description="DNA primase/polymerase bifunctional N-terminal" evidence="2">
    <location>
        <begin position="11"/>
        <end position="175"/>
    </location>
</feature>
<dbReference type="RefSeq" id="WP_054711951.1">
    <property type="nucleotide sequence ID" value="NZ_CP014912.1"/>
</dbReference>
<dbReference type="Pfam" id="PF09250">
    <property type="entry name" value="Prim-Pol"/>
    <property type="match status" value="1"/>
</dbReference>
<name>A0A1B2IWW2_9LACO</name>
<keyword evidence="4" id="KW-1185">Reference proteome</keyword>
<dbReference type="CDD" id="cd04859">
    <property type="entry name" value="Prim_Pol"/>
    <property type="match status" value="1"/>
</dbReference>
<dbReference type="SUPFAM" id="SSF56747">
    <property type="entry name" value="Prim-pol domain"/>
    <property type="match status" value="1"/>
</dbReference>
<evidence type="ECO:0000313" key="3">
    <source>
        <dbReference type="EMBL" id="ANZ66512.1"/>
    </source>
</evidence>
<evidence type="ECO:0000313" key="4">
    <source>
        <dbReference type="Proteomes" id="UP000093267"/>
    </source>
</evidence>
<dbReference type="SMART" id="SM00942">
    <property type="entry name" value="PriCT_1"/>
    <property type="match status" value="1"/>
</dbReference>
<dbReference type="SMART" id="SM00943">
    <property type="entry name" value="Prim-Pol"/>
    <property type="match status" value="1"/>
</dbReference>
<proteinExistence type="predicted"/>
<dbReference type="STRING" id="240427.AYR62_13785"/>
<dbReference type="AlphaFoldDB" id="A0A1B2IWW2"/>
<dbReference type="Proteomes" id="UP000093267">
    <property type="component" value="Chromosome"/>
</dbReference>
<dbReference type="Pfam" id="PF08708">
    <property type="entry name" value="PriCT_1"/>
    <property type="match status" value="1"/>
</dbReference>
<dbReference type="KEGG" id="lpd:AYR62_13785"/>
<feature type="domain" description="Primase C-terminal 1" evidence="1">
    <location>
        <begin position="206"/>
        <end position="271"/>
    </location>
</feature>
<evidence type="ECO:0000259" key="1">
    <source>
        <dbReference type="SMART" id="SM00942"/>
    </source>
</evidence>
<gene>
    <name evidence="3" type="ORF">AYR63_04765</name>
</gene>
<evidence type="ECO:0000259" key="2">
    <source>
        <dbReference type="SMART" id="SM00943"/>
    </source>
</evidence>